<protein>
    <recommendedName>
        <fullName evidence="3">AbrB/MazE/SpoVT family DNA-binding domain-containing protein</fullName>
    </recommendedName>
</protein>
<reference evidence="2" key="1">
    <citation type="submission" date="2019-05" db="EMBL/GenBank/DDBJ databases">
        <title>Complete Genome Sequence and Methylation Pattern of the Halophilic Archaeon Natrinema pallidum BOL6-1.</title>
        <authorList>
            <person name="DasSarma P."/>
            <person name="DasSarma B.P."/>
            <person name="DasSarma S.L."/>
            <person name="Martinez F.L."/>
            <person name="Guzman D."/>
            <person name="Roberts R.J."/>
            <person name="DasSarma S."/>
        </authorList>
    </citation>
    <scope>NUCLEOTIDE SEQUENCE [LARGE SCALE GENOMIC DNA]</scope>
    <source>
        <strain evidence="2">BOL6-1</strain>
    </source>
</reference>
<gene>
    <name evidence="1" type="ORF">FGF80_01830</name>
</gene>
<evidence type="ECO:0000313" key="2">
    <source>
        <dbReference type="Proteomes" id="UP000307562"/>
    </source>
</evidence>
<keyword evidence="2" id="KW-1185">Reference proteome</keyword>
<dbReference type="RefSeq" id="WP_006184199.1">
    <property type="nucleotide sequence ID" value="NZ_CP040637.1"/>
</dbReference>
<name>A0A4V1IEM9_9EURY</name>
<organism evidence="1 2">
    <name type="scientific">Natrinema pallidum</name>
    <dbReference type="NCBI Taxonomy" id="69527"/>
    <lineage>
        <taxon>Archaea</taxon>
        <taxon>Methanobacteriati</taxon>
        <taxon>Methanobacteriota</taxon>
        <taxon>Stenosarchaea group</taxon>
        <taxon>Halobacteria</taxon>
        <taxon>Halobacteriales</taxon>
        <taxon>Natrialbaceae</taxon>
        <taxon>Natrinema</taxon>
    </lineage>
</organism>
<proteinExistence type="predicted"/>
<dbReference type="EMBL" id="CP040637">
    <property type="protein sequence ID" value="QCW02054.1"/>
    <property type="molecule type" value="Genomic_DNA"/>
</dbReference>
<dbReference type="KEGG" id="npl:FGF80_01830"/>
<dbReference type="AlphaFoldDB" id="A0A4V1IEM9"/>
<accession>A0A4V1IEM9</accession>
<sequence length="60" mass="6818">MVKKTVKVRGRKGTATMDLSIPAAITREFDIERGDVLSVETDTDEKDRLVLQYTRVYDGE</sequence>
<evidence type="ECO:0000313" key="1">
    <source>
        <dbReference type="EMBL" id="QCW02054.1"/>
    </source>
</evidence>
<dbReference type="Proteomes" id="UP000307562">
    <property type="component" value="Chromosome"/>
</dbReference>
<dbReference type="Gene3D" id="2.10.260.10">
    <property type="match status" value="1"/>
</dbReference>
<dbReference type="GeneID" id="96154663"/>
<evidence type="ECO:0008006" key="3">
    <source>
        <dbReference type="Google" id="ProtNLM"/>
    </source>
</evidence>